<protein>
    <submittedName>
        <fullName evidence="4">LysM domain-containing protein</fullName>
    </submittedName>
    <submittedName>
        <fullName evidence="3">LysM domain/BON superfamily protein</fullName>
    </submittedName>
</protein>
<evidence type="ECO:0000313" key="3">
    <source>
        <dbReference type="EMBL" id="STQ89074.1"/>
    </source>
</evidence>
<dbReference type="SUPFAM" id="SSF54106">
    <property type="entry name" value="LysM domain"/>
    <property type="match status" value="1"/>
</dbReference>
<dbReference type="RefSeq" id="WP_115225566.1">
    <property type="nucleotide sequence ID" value="NZ_CAWOLO010000001.1"/>
</dbReference>
<reference evidence="3 5" key="1">
    <citation type="submission" date="2018-06" db="EMBL/GenBank/DDBJ databases">
        <authorList>
            <consortium name="Pathogen Informatics"/>
            <person name="Doyle S."/>
        </authorList>
    </citation>
    <scope>NUCLEOTIDE SEQUENCE [LARGE SCALE GENOMIC DNA]</scope>
    <source>
        <strain evidence="3 5">NCTC11159</strain>
    </source>
</reference>
<evidence type="ECO:0000256" key="1">
    <source>
        <dbReference type="SAM" id="SignalP"/>
    </source>
</evidence>
<organism evidence="3 5">
    <name type="scientific">Iodobacter fluviatilis</name>
    <dbReference type="NCBI Taxonomy" id="537"/>
    <lineage>
        <taxon>Bacteria</taxon>
        <taxon>Pseudomonadati</taxon>
        <taxon>Pseudomonadota</taxon>
        <taxon>Betaproteobacteria</taxon>
        <taxon>Neisseriales</taxon>
        <taxon>Chitinibacteraceae</taxon>
        <taxon>Iodobacter</taxon>
    </lineage>
</organism>
<sequence length="352" mass="38494">MRKTIISLLWVGVLLSGSAVADTLAMQDNAPDRYVVVKGDTLWGISGHFLKQPWRWPEIWQLNKADIKNPHWIYPGDVVLLDKSSGEPRLRLLKNEKSPASAPVSGKVSPRIRSTSLADGATPSIPLSAISPFLNKPLVIDNETFAAAPRVAAGPDERVIFASGDKVYAVGLTGEVGDNWQVFRDGKNLIDPDDPERKRVIGHQVEYLGDARLEVTGDVATLRLTSSKEEILVGNRLIRANEAPFLNFVPHVPETPVSGRVVSSYGGVAEAGPLTTVVINRGSDQGVDVGSVFFNYKAGRLIRKENRSEPDRYTPIEKNGNLFIYRVFPAFSYGLVLDSTRAVNVGDEVKTP</sequence>
<evidence type="ECO:0000313" key="6">
    <source>
        <dbReference type="Proteomes" id="UP000295794"/>
    </source>
</evidence>
<dbReference type="EMBL" id="SMBT01000001">
    <property type="protein sequence ID" value="TCU90047.1"/>
    <property type="molecule type" value="Genomic_DNA"/>
</dbReference>
<evidence type="ECO:0000259" key="2">
    <source>
        <dbReference type="PROSITE" id="PS51782"/>
    </source>
</evidence>
<dbReference type="PANTHER" id="PTHR34700:SF4">
    <property type="entry name" value="PHAGE-LIKE ELEMENT PBSX PROTEIN XKDP"/>
    <property type="match status" value="1"/>
</dbReference>
<keyword evidence="1" id="KW-0732">Signal</keyword>
<dbReference type="PROSITE" id="PS51782">
    <property type="entry name" value="LYSM"/>
    <property type="match status" value="1"/>
</dbReference>
<dbReference type="Gene3D" id="3.10.350.10">
    <property type="entry name" value="LysM domain"/>
    <property type="match status" value="1"/>
</dbReference>
<proteinExistence type="predicted"/>
<dbReference type="InterPro" id="IPR018392">
    <property type="entry name" value="LysM"/>
</dbReference>
<dbReference type="CDD" id="cd00118">
    <property type="entry name" value="LysM"/>
    <property type="match status" value="1"/>
</dbReference>
<dbReference type="Pfam" id="PF01476">
    <property type="entry name" value="LysM"/>
    <property type="match status" value="1"/>
</dbReference>
<evidence type="ECO:0000313" key="4">
    <source>
        <dbReference type="EMBL" id="TCU90047.1"/>
    </source>
</evidence>
<dbReference type="Proteomes" id="UP000295794">
    <property type="component" value="Unassembled WGS sequence"/>
</dbReference>
<feature type="domain" description="LysM" evidence="2">
    <location>
        <begin position="32"/>
        <end position="81"/>
    </location>
</feature>
<accession>A0A377Q1K7</accession>
<dbReference type="EMBL" id="UGHR01000001">
    <property type="protein sequence ID" value="STQ89074.1"/>
    <property type="molecule type" value="Genomic_DNA"/>
</dbReference>
<gene>
    <name evidence="4" type="ORF">EV682_10166</name>
    <name evidence="3" type="ORF">NCTC11159_00085</name>
</gene>
<feature type="chain" id="PRO_5016987265" evidence="1">
    <location>
        <begin position="22"/>
        <end position="352"/>
    </location>
</feature>
<dbReference type="PANTHER" id="PTHR34700">
    <property type="entry name" value="POTASSIUM BINDING PROTEIN KBP"/>
    <property type="match status" value="1"/>
</dbReference>
<dbReference type="SMART" id="SM00257">
    <property type="entry name" value="LysM"/>
    <property type="match status" value="1"/>
</dbReference>
<dbReference type="AlphaFoldDB" id="A0A377Q1K7"/>
<dbReference type="Proteomes" id="UP000255108">
    <property type="component" value="Unassembled WGS sequence"/>
</dbReference>
<dbReference type="OrthoDB" id="9765158at2"/>
<reference evidence="4 6" key="2">
    <citation type="submission" date="2019-03" db="EMBL/GenBank/DDBJ databases">
        <title>Genomic Encyclopedia of Type Strains, Phase IV (KMG-IV): sequencing the most valuable type-strain genomes for metagenomic binning, comparative biology and taxonomic classification.</title>
        <authorList>
            <person name="Goeker M."/>
        </authorList>
    </citation>
    <scope>NUCLEOTIDE SEQUENCE [LARGE SCALE GENOMIC DNA]</scope>
    <source>
        <strain evidence="4 6">DSM 3764</strain>
    </source>
</reference>
<dbReference type="InterPro" id="IPR036779">
    <property type="entry name" value="LysM_dom_sf"/>
</dbReference>
<feature type="signal peptide" evidence="1">
    <location>
        <begin position="1"/>
        <end position="21"/>
    </location>
</feature>
<dbReference type="InterPro" id="IPR052196">
    <property type="entry name" value="Bact_Kbp"/>
</dbReference>
<name>A0A377Q1K7_9NEIS</name>
<evidence type="ECO:0000313" key="5">
    <source>
        <dbReference type="Proteomes" id="UP000255108"/>
    </source>
</evidence>
<keyword evidence="6" id="KW-1185">Reference proteome</keyword>